<reference evidence="2 3" key="1">
    <citation type="submission" date="2015-04" db="EMBL/GenBank/DDBJ databases">
        <title>Complete genome of flavobacterium.</title>
        <authorList>
            <person name="Kwon Y.M."/>
            <person name="Kim S.-J."/>
        </authorList>
    </citation>
    <scope>NUCLEOTIDE SEQUENCE [LARGE SCALE GENOMIC DNA]</scope>
    <source>
        <strain evidence="2 3">DK169</strain>
    </source>
</reference>
<dbReference type="SFLD" id="SFLDG01129">
    <property type="entry name" value="C1.5:_HAD__Beta-PGM__Phosphata"/>
    <property type="match status" value="1"/>
</dbReference>
<dbReference type="InterPro" id="IPR023214">
    <property type="entry name" value="HAD_sf"/>
</dbReference>
<dbReference type="Gene3D" id="1.10.150.240">
    <property type="entry name" value="Putative phosphatase, domain 2"/>
    <property type="match status" value="1"/>
</dbReference>
<dbReference type="EMBL" id="LCTZ01000002">
    <property type="protein sequence ID" value="KQC29413.1"/>
    <property type="molecule type" value="Genomic_DNA"/>
</dbReference>
<dbReference type="SFLD" id="SFLDS00003">
    <property type="entry name" value="Haloacid_Dehalogenase"/>
    <property type="match status" value="1"/>
</dbReference>
<protein>
    <submittedName>
        <fullName evidence="2">HAD family hydrolase</fullName>
    </submittedName>
</protein>
<accession>A0A0Q0XKF9</accession>
<keyword evidence="3" id="KW-1185">Reference proteome</keyword>
<dbReference type="Gene3D" id="3.40.50.1000">
    <property type="entry name" value="HAD superfamily/HAD-like"/>
    <property type="match status" value="1"/>
</dbReference>
<dbReference type="AlphaFoldDB" id="A0A0Q0XKF9"/>
<dbReference type="SUPFAM" id="SSF56784">
    <property type="entry name" value="HAD-like"/>
    <property type="match status" value="1"/>
</dbReference>
<dbReference type="Pfam" id="PF00702">
    <property type="entry name" value="Hydrolase"/>
    <property type="match status" value="1"/>
</dbReference>
<name>A0A0Q0XKF9_9FLAO</name>
<dbReference type="RefSeq" id="WP_055393159.1">
    <property type="nucleotide sequence ID" value="NZ_LCTZ01000002.1"/>
</dbReference>
<keyword evidence="1 2" id="KW-0378">Hydrolase</keyword>
<proteinExistence type="predicted"/>
<comment type="caution">
    <text evidence="2">The sequence shown here is derived from an EMBL/GenBank/DDBJ whole genome shotgun (WGS) entry which is preliminary data.</text>
</comment>
<dbReference type="PANTHER" id="PTHR43316:SF8">
    <property type="entry name" value="HAD FAMILY HYDROLASE"/>
    <property type="match status" value="1"/>
</dbReference>
<dbReference type="STRING" id="346185.AAY42_05530"/>
<dbReference type="PANTHER" id="PTHR43316">
    <property type="entry name" value="HYDROLASE, HALOACID DELAHOGENASE-RELATED"/>
    <property type="match status" value="1"/>
</dbReference>
<evidence type="ECO:0000313" key="3">
    <source>
        <dbReference type="Proteomes" id="UP000050827"/>
    </source>
</evidence>
<gene>
    <name evidence="2" type="ORF">AAY42_05530</name>
</gene>
<dbReference type="PATRIC" id="fig|1547436.3.peg.1149"/>
<dbReference type="GO" id="GO:0016787">
    <property type="term" value="F:hydrolase activity"/>
    <property type="evidence" value="ECO:0007669"/>
    <property type="project" value="UniProtKB-KW"/>
</dbReference>
<dbReference type="InterPro" id="IPR036412">
    <property type="entry name" value="HAD-like_sf"/>
</dbReference>
<sequence length="234" mass="27015">MEVNFENIKVIGFDADDTLWVNETYFRETEERFAELMEGYETKNKVDQELFKMEMKNLELYGYGIKGFVLSMIESALDLSNGKVSQETISEILNLGKRMISHPVELLDGVEEVLSQLVNKYRLIVLTKGDLLDQERKLERSGISKYFHHVEVLSDKKESNYSNLLEHLEVNVDEFLMIGNSLKSDVLPILNIGGSAVHVPFHTTWAHEMIADSEQMNDHLKLNKLEDILKYLQN</sequence>
<organism evidence="2 3">
    <name type="scientific">Flagellimonas eckloniae</name>
    <dbReference type="NCBI Taxonomy" id="346185"/>
    <lineage>
        <taxon>Bacteria</taxon>
        <taxon>Pseudomonadati</taxon>
        <taxon>Bacteroidota</taxon>
        <taxon>Flavobacteriia</taxon>
        <taxon>Flavobacteriales</taxon>
        <taxon>Flavobacteriaceae</taxon>
        <taxon>Flagellimonas</taxon>
    </lineage>
</organism>
<dbReference type="InterPro" id="IPR023198">
    <property type="entry name" value="PGP-like_dom2"/>
</dbReference>
<evidence type="ECO:0000256" key="1">
    <source>
        <dbReference type="ARBA" id="ARBA00022801"/>
    </source>
</evidence>
<dbReference type="Proteomes" id="UP000050827">
    <property type="component" value="Unassembled WGS sequence"/>
</dbReference>
<dbReference type="OrthoDB" id="6101375at2"/>
<evidence type="ECO:0000313" key="2">
    <source>
        <dbReference type="EMBL" id="KQC29413.1"/>
    </source>
</evidence>
<dbReference type="InterPro" id="IPR051540">
    <property type="entry name" value="S-2-haloacid_dehalogenase"/>
</dbReference>